<dbReference type="InterPro" id="IPR027417">
    <property type="entry name" value="P-loop_NTPase"/>
</dbReference>
<keyword evidence="5 17" id="KW-0547">Nucleotide-binding</keyword>
<evidence type="ECO:0000313" key="19">
    <source>
        <dbReference type="EMBL" id="MBB5689915.1"/>
    </source>
</evidence>
<dbReference type="GO" id="GO:0005524">
    <property type="term" value="F:ATP binding"/>
    <property type="evidence" value="ECO:0007669"/>
    <property type="project" value="UniProtKB-UniRule"/>
</dbReference>
<dbReference type="Pfam" id="PF17760">
    <property type="entry name" value="UvrA_inter"/>
    <property type="match status" value="1"/>
</dbReference>
<evidence type="ECO:0000256" key="11">
    <source>
        <dbReference type="ARBA" id="ARBA00022881"/>
    </source>
</evidence>
<comment type="subunit">
    <text evidence="17">Forms a heterotetramer with UvrB during the search for lesions.</text>
</comment>
<protein>
    <recommendedName>
        <fullName evidence="15 17">UvrABC system protein A</fullName>
        <shortName evidence="17">UvrA protein</shortName>
    </recommendedName>
    <alternativeName>
        <fullName evidence="16 17">Excinuclease ABC subunit A</fullName>
    </alternativeName>
</protein>
<keyword evidence="13 17" id="KW-0234">DNA repair</keyword>
<evidence type="ECO:0000256" key="4">
    <source>
        <dbReference type="ARBA" id="ARBA00022737"/>
    </source>
</evidence>
<evidence type="ECO:0000313" key="20">
    <source>
        <dbReference type="Proteomes" id="UP000562254"/>
    </source>
</evidence>
<dbReference type="AlphaFoldDB" id="A0A840XMU9"/>
<dbReference type="Pfam" id="PF17755">
    <property type="entry name" value="UvrA_DNA-bind"/>
    <property type="match status" value="1"/>
</dbReference>
<evidence type="ECO:0000256" key="14">
    <source>
        <dbReference type="ARBA" id="ARBA00038000"/>
    </source>
</evidence>
<dbReference type="GO" id="GO:0016887">
    <property type="term" value="F:ATP hydrolysis activity"/>
    <property type="evidence" value="ECO:0007669"/>
    <property type="project" value="InterPro"/>
</dbReference>
<dbReference type="HAMAP" id="MF_00205">
    <property type="entry name" value="UvrA"/>
    <property type="match status" value="1"/>
</dbReference>
<feature type="binding site" evidence="17">
    <location>
        <begin position="32"/>
        <end position="39"/>
    </location>
    <ligand>
        <name>ATP</name>
        <dbReference type="ChEBI" id="CHEBI:30616"/>
    </ligand>
</feature>
<dbReference type="InterPro" id="IPR017871">
    <property type="entry name" value="ABC_transporter-like_CS"/>
</dbReference>
<dbReference type="Gene3D" id="3.30.190.20">
    <property type="match status" value="1"/>
</dbReference>
<dbReference type="InterPro" id="IPR004602">
    <property type="entry name" value="UvrA"/>
</dbReference>
<evidence type="ECO:0000256" key="17">
    <source>
        <dbReference type="HAMAP-Rule" id="MF_00205"/>
    </source>
</evidence>
<keyword evidence="3 17" id="KW-0479">Metal-binding</keyword>
<evidence type="ECO:0000256" key="13">
    <source>
        <dbReference type="ARBA" id="ARBA00023204"/>
    </source>
</evidence>
<dbReference type="GO" id="GO:0005737">
    <property type="term" value="C:cytoplasm"/>
    <property type="evidence" value="ECO:0007669"/>
    <property type="project" value="UniProtKB-SubCell"/>
</dbReference>
<keyword evidence="6 17" id="KW-0227">DNA damage</keyword>
<feature type="zinc finger region" description="C4-type" evidence="17">
    <location>
        <begin position="740"/>
        <end position="766"/>
    </location>
</feature>
<keyword evidence="8 17" id="KW-0863">Zinc-finger</keyword>
<evidence type="ECO:0000256" key="3">
    <source>
        <dbReference type="ARBA" id="ARBA00022723"/>
    </source>
</evidence>
<dbReference type="GO" id="GO:0009381">
    <property type="term" value="F:excinuclease ABC activity"/>
    <property type="evidence" value="ECO:0007669"/>
    <property type="project" value="UniProtKB-UniRule"/>
</dbReference>
<dbReference type="InterPro" id="IPR041552">
    <property type="entry name" value="UvrA_DNA-bd"/>
</dbReference>
<comment type="subcellular location">
    <subcellularLocation>
        <location evidence="1 17">Cytoplasm</location>
    </subcellularLocation>
</comment>
<dbReference type="NCBIfam" id="NF001503">
    <property type="entry name" value="PRK00349.1"/>
    <property type="match status" value="1"/>
</dbReference>
<evidence type="ECO:0000256" key="9">
    <source>
        <dbReference type="ARBA" id="ARBA00022833"/>
    </source>
</evidence>
<keyword evidence="7 17" id="KW-0228">DNA excision</keyword>
<proteinExistence type="inferred from homology"/>
<evidence type="ECO:0000256" key="1">
    <source>
        <dbReference type="ARBA" id="ARBA00004496"/>
    </source>
</evidence>
<evidence type="ECO:0000256" key="8">
    <source>
        <dbReference type="ARBA" id="ARBA00022771"/>
    </source>
</evidence>
<keyword evidence="12 17" id="KW-0238">DNA-binding</keyword>
<reference evidence="19 20" key="1">
    <citation type="submission" date="2020-08" db="EMBL/GenBank/DDBJ databases">
        <title>Genomic Encyclopedia of Type Strains, Phase IV (KMG-IV): sequencing the most valuable type-strain genomes for metagenomic binning, comparative biology and taxonomic classification.</title>
        <authorList>
            <person name="Goeker M."/>
        </authorList>
    </citation>
    <scope>NUCLEOTIDE SEQUENCE [LARGE SCALE GENOMIC DNA]</scope>
    <source>
        <strain evidence="19 20">DSM 25895</strain>
    </source>
</reference>
<dbReference type="GO" id="GO:0009432">
    <property type="term" value="P:SOS response"/>
    <property type="evidence" value="ECO:0007669"/>
    <property type="project" value="UniProtKB-UniRule"/>
</dbReference>
<comment type="function">
    <text evidence="17">The UvrABC repair system catalyzes the recognition and processing of DNA lesions. UvrA is an ATPase and a DNA-binding protein. A damage recognition complex composed of 2 UvrA and 2 UvrB subunits scans DNA for abnormalities. When the presence of a lesion has been verified by UvrB, the UvrA molecules dissociate.</text>
</comment>
<dbReference type="RefSeq" id="WP_184484197.1">
    <property type="nucleotide sequence ID" value="NZ_JAAEDJ010000009.1"/>
</dbReference>
<evidence type="ECO:0000256" key="15">
    <source>
        <dbReference type="ARBA" id="ARBA00039316"/>
    </source>
</evidence>
<dbReference type="Gene3D" id="1.20.1580.10">
    <property type="entry name" value="ABC transporter ATPase like domain"/>
    <property type="match status" value="3"/>
</dbReference>
<dbReference type="GO" id="GO:0003677">
    <property type="term" value="F:DNA binding"/>
    <property type="evidence" value="ECO:0007669"/>
    <property type="project" value="UniProtKB-UniRule"/>
</dbReference>
<keyword evidence="20" id="KW-1185">Reference proteome</keyword>
<gene>
    <name evidence="17" type="primary">uvrA</name>
    <name evidence="19" type="ORF">FHS88_002041</name>
</gene>
<dbReference type="InterPro" id="IPR041102">
    <property type="entry name" value="UvrA_inter"/>
</dbReference>
<evidence type="ECO:0000259" key="18">
    <source>
        <dbReference type="PROSITE" id="PS50893"/>
    </source>
</evidence>
<dbReference type="Proteomes" id="UP000562254">
    <property type="component" value="Unassembled WGS sequence"/>
</dbReference>
<feature type="binding site" evidence="17">
    <location>
        <begin position="641"/>
        <end position="648"/>
    </location>
    <ligand>
        <name>ATP</name>
        <dbReference type="ChEBI" id="CHEBI:30616"/>
    </ligand>
</feature>
<dbReference type="PANTHER" id="PTHR43152">
    <property type="entry name" value="UVRABC SYSTEM PROTEIN A"/>
    <property type="match status" value="1"/>
</dbReference>
<feature type="domain" description="ABC transporter" evidence="18">
    <location>
        <begin position="609"/>
        <end position="937"/>
    </location>
</feature>
<organism evidence="19 20">
    <name type="scientific">Neoroseomonas alkaliterrae</name>
    <dbReference type="NCBI Taxonomy" id="1452450"/>
    <lineage>
        <taxon>Bacteria</taxon>
        <taxon>Pseudomonadati</taxon>
        <taxon>Pseudomonadota</taxon>
        <taxon>Alphaproteobacteria</taxon>
        <taxon>Acetobacterales</taxon>
        <taxon>Acetobacteraceae</taxon>
        <taxon>Neoroseomonas</taxon>
    </lineage>
</organism>
<evidence type="ECO:0000256" key="16">
    <source>
        <dbReference type="ARBA" id="ARBA00042156"/>
    </source>
</evidence>
<dbReference type="SUPFAM" id="SSF52540">
    <property type="entry name" value="P-loop containing nucleoside triphosphate hydrolases"/>
    <property type="match status" value="2"/>
</dbReference>
<evidence type="ECO:0000256" key="6">
    <source>
        <dbReference type="ARBA" id="ARBA00022763"/>
    </source>
</evidence>
<keyword evidence="11 17" id="KW-0267">Excision nuclease</keyword>
<evidence type="ECO:0000256" key="7">
    <source>
        <dbReference type="ARBA" id="ARBA00022769"/>
    </source>
</evidence>
<keyword evidence="10 17" id="KW-0067">ATP-binding</keyword>
<dbReference type="EMBL" id="JACIJE010000005">
    <property type="protein sequence ID" value="MBB5689915.1"/>
    <property type="molecule type" value="Genomic_DNA"/>
</dbReference>
<evidence type="ECO:0000256" key="10">
    <source>
        <dbReference type="ARBA" id="ARBA00022840"/>
    </source>
</evidence>
<dbReference type="CDD" id="cd03270">
    <property type="entry name" value="ABC_UvrA_I"/>
    <property type="match status" value="1"/>
</dbReference>
<comment type="caution">
    <text evidence="19">The sequence shown here is derived from an EMBL/GenBank/DDBJ whole genome shotgun (WGS) entry which is preliminary data.</text>
</comment>
<dbReference type="CDD" id="cd03271">
    <property type="entry name" value="ABC_UvrA_II"/>
    <property type="match status" value="1"/>
</dbReference>
<evidence type="ECO:0000256" key="2">
    <source>
        <dbReference type="ARBA" id="ARBA00022490"/>
    </source>
</evidence>
<dbReference type="PROSITE" id="PS00211">
    <property type="entry name" value="ABC_TRANSPORTER_1"/>
    <property type="match status" value="2"/>
</dbReference>
<dbReference type="GO" id="GO:0009380">
    <property type="term" value="C:excinuclease repair complex"/>
    <property type="evidence" value="ECO:0007669"/>
    <property type="project" value="InterPro"/>
</dbReference>
<keyword evidence="9 17" id="KW-0862">Zinc</keyword>
<keyword evidence="17" id="KW-0742">SOS response</keyword>
<sequence length="953" mass="104982">MTGHIRIRGARQHNLKDVDLDIPRDTLTVVTGLSGSGKSSLAFDTIYAEGQRRYVESLSAYARQFLQLMQKPDVDSIEGLSPAISIEQKTTSHNPRSTVGTVTEIHDYMRLLWARVGVPYSPATGLPIEAQTVSQMVDRVMAMPEGTRLLLLAPVVRGKKGEYRKELAEWQRRGFERVKINGTLHQISEAPKLDKKLKHDIEIVVDRIVVREGVAQRLADSFETALALADGIAYAENADSGERTVFSAKFACPVSGFTIEEIEPRLFSFNSPHGACPACDGLGTESFFDPQLVVPQDDVSLKDGAILPWTGAQSPYYTQTLESLAKHFKFAMTTPWQDIPAEVRRQILFGTGDDVVTLRYKDGLRAYEVKKPFEGVIPNLERRFKETDNPWVREDLARYQAEKPCAACGGHRLKPQALSVKVAGRHIGEVSELSIRRAREWFATVMQTLTPQRAEIARRILREIEERLQFLVDVGLDYLSLGRSSATLSGGESQRIRLASQIGSGLTGVLYVLDEPSIGLHQRDNERLLATLRRLRDLGNTVLVVEHDEDAIRSADHLIDIGPAAGKGGGRVVAQGTPAEVAANPASLTGQYLSGARRIEVPASRRKPDRRKQLRVVGATGNNLKNLTAAIPLGTFTCITGVSGGGKSTLVVETLYKAAARRLMGAAEVPAPHERIEGLEHLDKIIDIDQSPIGRTPRSNPATYTGLFAPIRDWFAEMPESRARGYKPGRFSFNVKGGRCEACQGDGLIKIEMHFLPDVYVTCDTCKGKRYNRETLEVKFRGKSIADVLDMTVDEGVEFFSAVPSIRDKLTVLRDVGLGYIHLGQQATTLSGGEAQRIKLSKELSRRATGRTLYILDEPTTGLHFEDVRKLLEVLHALVDQGNTVVVIEHNLEVIKTADWVLDLGPEGGEGGGRLVAEGTPEDIAAVAESHTGRFLAPLLERAETPARKRRRA</sequence>
<dbReference type="Gene3D" id="1.10.8.280">
    <property type="entry name" value="ABC transporter ATPase domain-like"/>
    <property type="match status" value="1"/>
</dbReference>
<name>A0A840XMU9_9PROT</name>
<dbReference type="FunFam" id="1.20.1580.10:FF:000002">
    <property type="entry name" value="UvrABC system protein A"/>
    <property type="match status" value="1"/>
</dbReference>
<comment type="caution">
    <text evidence="17">Lacks conserved residue(s) required for the propagation of feature annotation.</text>
</comment>
<comment type="similarity">
    <text evidence="14 17">Belongs to the ABC transporter superfamily. UvrA family.</text>
</comment>
<dbReference type="PANTHER" id="PTHR43152:SF3">
    <property type="entry name" value="UVRABC SYSTEM PROTEIN A"/>
    <property type="match status" value="1"/>
</dbReference>
<dbReference type="GO" id="GO:0006289">
    <property type="term" value="P:nucleotide-excision repair"/>
    <property type="evidence" value="ECO:0007669"/>
    <property type="project" value="UniProtKB-UniRule"/>
</dbReference>
<evidence type="ECO:0000256" key="5">
    <source>
        <dbReference type="ARBA" id="ARBA00022741"/>
    </source>
</evidence>
<keyword evidence="2 17" id="KW-0963">Cytoplasm</keyword>
<dbReference type="InterPro" id="IPR003439">
    <property type="entry name" value="ABC_transporter-like_ATP-bd"/>
</dbReference>
<dbReference type="Gene3D" id="3.40.50.300">
    <property type="entry name" value="P-loop containing nucleotide triphosphate hydrolases"/>
    <property type="match status" value="3"/>
</dbReference>
<dbReference type="NCBIfam" id="TIGR00630">
    <property type="entry name" value="uvra"/>
    <property type="match status" value="1"/>
</dbReference>
<accession>A0A840XMU9</accession>
<keyword evidence="4 17" id="KW-0677">Repeat</keyword>
<dbReference type="GO" id="GO:0008270">
    <property type="term" value="F:zinc ion binding"/>
    <property type="evidence" value="ECO:0007669"/>
    <property type="project" value="UniProtKB-UniRule"/>
</dbReference>
<evidence type="ECO:0000256" key="12">
    <source>
        <dbReference type="ARBA" id="ARBA00023125"/>
    </source>
</evidence>
<dbReference type="PROSITE" id="PS50893">
    <property type="entry name" value="ABC_TRANSPORTER_2"/>
    <property type="match status" value="1"/>
</dbReference>